<accession>A0A937UQW9</accession>
<dbReference type="InterPro" id="IPR019665">
    <property type="entry name" value="OxRdtase/DH_put_Rossmann_dom"/>
</dbReference>
<keyword evidence="4" id="KW-1185">Reference proteome</keyword>
<dbReference type="InterPro" id="IPR008927">
    <property type="entry name" value="6-PGluconate_DH-like_C_sf"/>
</dbReference>
<reference evidence="3" key="1">
    <citation type="submission" date="2020-12" db="EMBL/GenBank/DDBJ databases">
        <title>Genomic characterization of non-nitrogen-fixing Frankia strains.</title>
        <authorList>
            <person name="Carlos-Shanley C."/>
            <person name="Guerra T."/>
            <person name="Hahn D."/>
        </authorList>
    </citation>
    <scope>NUCLEOTIDE SEQUENCE</scope>
    <source>
        <strain evidence="3">CN6</strain>
    </source>
</reference>
<dbReference type="Proteomes" id="UP000604475">
    <property type="component" value="Unassembled WGS sequence"/>
</dbReference>
<dbReference type="AlphaFoldDB" id="A0A937UQW9"/>
<dbReference type="InterPro" id="IPR018931">
    <property type="entry name" value="DUF2520"/>
</dbReference>
<organism evidence="3 4">
    <name type="scientific">Frankia nepalensis</name>
    <dbReference type="NCBI Taxonomy" id="1836974"/>
    <lineage>
        <taxon>Bacteria</taxon>
        <taxon>Bacillati</taxon>
        <taxon>Actinomycetota</taxon>
        <taxon>Actinomycetes</taxon>
        <taxon>Frankiales</taxon>
        <taxon>Frankiaceae</taxon>
        <taxon>Frankia</taxon>
    </lineage>
</organism>
<dbReference type="SUPFAM" id="SSF48179">
    <property type="entry name" value="6-phosphogluconate dehydrogenase C-terminal domain-like"/>
    <property type="match status" value="1"/>
</dbReference>
<dbReference type="SUPFAM" id="SSF51735">
    <property type="entry name" value="NAD(P)-binding Rossmann-fold domains"/>
    <property type="match status" value="1"/>
</dbReference>
<evidence type="ECO:0000313" key="3">
    <source>
        <dbReference type="EMBL" id="MBL7630692.1"/>
    </source>
</evidence>
<proteinExistence type="predicted"/>
<dbReference type="Pfam" id="PF10727">
    <property type="entry name" value="Rossmann-like"/>
    <property type="match status" value="1"/>
</dbReference>
<evidence type="ECO:0000259" key="1">
    <source>
        <dbReference type="Pfam" id="PF10727"/>
    </source>
</evidence>
<dbReference type="Gene3D" id="1.10.1040.20">
    <property type="entry name" value="ProC-like, C-terminal domain"/>
    <property type="match status" value="1"/>
</dbReference>
<dbReference type="InterPro" id="IPR037108">
    <property type="entry name" value="TM1727-like_C_sf"/>
</dbReference>
<comment type="caution">
    <text evidence="3">The sequence shown here is derived from an EMBL/GenBank/DDBJ whole genome shotgun (WGS) entry which is preliminary data.</text>
</comment>
<dbReference type="InterPro" id="IPR036291">
    <property type="entry name" value="NAD(P)-bd_dom_sf"/>
</dbReference>
<name>A0A937UQW9_9ACTN</name>
<sequence>MDADNPAGASASATGSAGADPLDIGFVGFGRAGAALAVALADAGHRIVGVATRSAAAATRARRHLPAAAPLPATELAARVDVLVLAVPDDALAAVATAVASAADPEGPRPGTVVVHLSGRHGLAPLAPVTARAAGRAAIHPIMSLAGLDPAADAAHLRGTTFGVTADPAALPAALRLVADVGGRPVEVADEARTLYHAAMVLGANYLAALAGASADLLAAAGVTDARAALAPLLRVSLDNALRDGDAATTGPVRRGDAGTVAAHLAALRVTDPGVIPAYVALARLAVGRLEAAGLLPAPSTTAVRAALDVTGEA</sequence>
<feature type="domain" description="Putative oxidoreductase/dehydrogenase Rossmann-like" evidence="1">
    <location>
        <begin position="21"/>
        <end position="141"/>
    </location>
</feature>
<protein>
    <submittedName>
        <fullName evidence="3">DUF2520 domain-containing protein</fullName>
    </submittedName>
</protein>
<evidence type="ECO:0000313" key="4">
    <source>
        <dbReference type="Proteomes" id="UP000604475"/>
    </source>
</evidence>
<gene>
    <name evidence="3" type="ORF">I7412_26730</name>
</gene>
<feature type="domain" description="DUF2520" evidence="2">
    <location>
        <begin position="161"/>
        <end position="284"/>
    </location>
</feature>
<dbReference type="Pfam" id="PF10728">
    <property type="entry name" value="DUF2520"/>
    <property type="match status" value="1"/>
</dbReference>
<dbReference type="EMBL" id="JAEACQ010000253">
    <property type="protein sequence ID" value="MBL7630692.1"/>
    <property type="molecule type" value="Genomic_DNA"/>
</dbReference>
<dbReference type="Gene3D" id="3.40.50.720">
    <property type="entry name" value="NAD(P)-binding Rossmann-like Domain"/>
    <property type="match status" value="1"/>
</dbReference>
<dbReference type="PANTHER" id="PTHR40459">
    <property type="entry name" value="CONSERVED HYPOTHETICAL ALANINE AND LEUCINE RICH PROTEIN"/>
    <property type="match status" value="1"/>
</dbReference>
<evidence type="ECO:0000259" key="2">
    <source>
        <dbReference type="Pfam" id="PF10728"/>
    </source>
</evidence>
<dbReference type="RefSeq" id="WP_203002725.1">
    <property type="nucleotide sequence ID" value="NZ_JADWYU010000093.1"/>
</dbReference>
<dbReference type="PANTHER" id="PTHR40459:SF1">
    <property type="entry name" value="CONSERVED HYPOTHETICAL ALANINE AND LEUCINE RICH PROTEIN"/>
    <property type="match status" value="1"/>
</dbReference>